<organism evidence="2 3">
    <name type="scientific">Bimuria novae-zelandiae CBS 107.79</name>
    <dbReference type="NCBI Taxonomy" id="1447943"/>
    <lineage>
        <taxon>Eukaryota</taxon>
        <taxon>Fungi</taxon>
        <taxon>Dikarya</taxon>
        <taxon>Ascomycota</taxon>
        <taxon>Pezizomycotina</taxon>
        <taxon>Dothideomycetes</taxon>
        <taxon>Pleosporomycetidae</taxon>
        <taxon>Pleosporales</taxon>
        <taxon>Massarineae</taxon>
        <taxon>Didymosphaeriaceae</taxon>
        <taxon>Bimuria</taxon>
    </lineage>
</organism>
<feature type="region of interest" description="Disordered" evidence="1">
    <location>
        <begin position="1"/>
        <end position="35"/>
    </location>
</feature>
<gene>
    <name evidence="2" type="ORF">BU23DRAFT_602939</name>
</gene>
<keyword evidence="3" id="KW-1185">Reference proteome</keyword>
<evidence type="ECO:0000256" key="1">
    <source>
        <dbReference type="SAM" id="MobiDB-lite"/>
    </source>
</evidence>
<reference evidence="2" key="1">
    <citation type="journal article" date="2020" name="Stud. Mycol.">
        <title>101 Dothideomycetes genomes: a test case for predicting lifestyles and emergence of pathogens.</title>
        <authorList>
            <person name="Haridas S."/>
            <person name="Albert R."/>
            <person name="Binder M."/>
            <person name="Bloem J."/>
            <person name="Labutti K."/>
            <person name="Salamov A."/>
            <person name="Andreopoulos B."/>
            <person name="Baker S."/>
            <person name="Barry K."/>
            <person name="Bills G."/>
            <person name="Bluhm B."/>
            <person name="Cannon C."/>
            <person name="Castanera R."/>
            <person name="Culley D."/>
            <person name="Daum C."/>
            <person name="Ezra D."/>
            <person name="Gonzalez J."/>
            <person name="Henrissat B."/>
            <person name="Kuo A."/>
            <person name="Liang C."/>
            <person name="Lipzen A."/>
            <person name="Lutzoni F."/>
            <person name="Magnuson J."/>
            <person name="Mondo S."/>
            <person name="Nolan M."/>
            <person name="Ohm R."/>
            <person name="Pangilinan J."/>
            <person name="Park H.-J."/>
            <person name="Ramirez L."/>
            <person name="Alfaro M."/>
            <person name="Sun H."/>
            <person name="Tritt A."/>
            <person name="Yoshinaga Y."/>
            <person name="Zwiers L.-H."/>
            <person name="Turgeon B."/>
            <person name="Goodwin S."/>
            <person name="Spatafora J."/>
            <person name="Crous P."/>
            <person name="Grigoriev I."/>
        </authorList>
    </citation>
    <scope>NUCLEOTIDE SEQUENCE</scope>
    <source>
        <strain evidence="2">CBS 107.79</strain>
    </source>
</reference>
<proteinExistence type="predicted"/>
<evidence type="ECO:0000313" key="3">
    <source>
        <dbReference type="Proteomes" id="UP000800036"/>
    </source>
</evidence>
<dbReference type="AlphaFoldDB" id="A0A6A5UWY2"/>
<protein>
    <submittedName>
        <fullName evidence="2">Uncharacterized protein</fullName>
    </submittedName>
</protein>
<sequence>MAQKAKRQPFPPRAIDKDHVTGTASAPAPSTCVDRKTPHRTGAVYVCAMSLPPTTSSNEIISTAGAPSAYGEFGKHVSLGDVHNTGDIVASPNYASRVNGHVLNLGEGEINIETSNSHNYSLAAGAILSVNAEPKDDRFKVCDNHLWKFSNVV</sequence>
<evidence type="ECO:0000313" key="2">
    <source>
        <dbReference type="EMBL" id="KAF1967386.1"/>
    </source>
</evidence>
<name>A0A6A5UWY2_9PLEO</name>
<dbReference type="EMBL" id="ML976733">
    <property type="protein sequence ID" value="KAF1967386.1"/>
    <property type="molecule type" value="Genomic_DNA"/>
</dbReference>
<dbReference type="Proteomes" id="UP000800036">
    <property type="component" value="Unassembled WGS sequence"/>
</dbReference>
<accession>A0A6A5UWY2</accession>